<evidence type="ECO:0000259" key="5">
    <source>
        <dbReference type="Pfam" id="PF00296"/>
    </source>
</evidence>
<evidence type="ECO:0000256" key="1">
    <source>
        <dbReference type="ARBA" id="ARBA00022630"/>
    </source>
</evidence>
<dbReference type="EMBL" id="CAEZTS010000089">
    <property type="protein sequence ID" value="CAB4581475.1"/>
    <property type="molecule type" value="Genomic_DNA"/>
</dbReference>
<keyword evidence="3" id="KW-0560">Oxidoreductase</keyword>
<evidence type="ECO:0000313" key="6">
    <source>
        <dbReference type="EMBL" id="CAB4581475.1"/>
    </source>
</evidence>
<dbReference type="AlphaFoldDB" id="A0A6J6F1E1"/>
<dbReference type="InterPro" id="IPR036661">
    <property type="entry name" value="Luciferase-like_sf"/>
</dbReference>
<reference evidence="6" key="1">
    <citation type="submission" date="2020-05" db="EMBL/GenBank/DDBJ databases">
        <authorList>
            <person name="Chiriac C."/>
            <person name="Salcher M."/>
            <person name="Ghai R."/>
            <person name="Kavagutti S V."/>
        </authorList>
    </citation>
    <scope>NUCLEOTIDE SEQUENCE</scope>
</reference>
<evidence type="ECO:0000256" key="4">
    <source>
        <dbReference type="ARBA" id="ARBA00023033"/>
    </source>
</evidence>
<dbReference type="PANTHER" id="PTHR42847:SF4">
    <property type="entry name" value="ALKANESULFONATE MONOOXYGENASE-RELATED"/>
    <property type="match status" value="1"/>
</dbReference>
<dbReference type="InterPro" id="IPR050172">
    <property type="entry name" value="SsuD_RutA_monooxygenase"/>
</dbReference>
<dbReference type="SUPFAM" id="SSF51679">
    <property type="entry name" value="Bacterial luciferase-like"/>
    <property type="match status" value="1"/>
</dbReference>
<proteinExistence type="predicted"/>
<dbReference type="InterPro" id="IPR011251">
    <property type="entry name" value="Luciferase-like_dom"/>
</dbReference>
<dbReference type="GO" id="GO:0008726">
    <property type="term" value="F:alkanesulfonate monooxygenase activity"/>
    <property type="evidence" value="ECO:0007669"/>
    <property type="project" value="TreeGrafter"/>
</dbReference>
<evidence type="ECO:0000256" key="3">
    <source>
        <dbReference type="ARBA" id="ARBA00023002"/>
    </source>
</evidence>
<keyword evidence="1" id="KW-0285">Flavoprotein</keyword>
<keyword evidence="4" id="KW-0503">Monooxygenase</keyword>
<dbReference type="PANTHER" id="PTHR42847">
    <property type="entry name" value="ALKANESULFONATE MONOOXYGENASE"/>
    <property type="match status" value="1"/>
</dbReference>
<dbReference type="InterPro" id="IPR019921">
    <property type="entry name" value="Lucif-like_OxRdtase_Rv2161c"/>
</dbReference>
<keyword evidence="2" id="KW-0288">FMN</keyword>
<sequence>MTGVGLCLPQLGPHVTVEVVAEFARRADALGYSGLWVQDHFMYPLAPERGYGAKDVLPPDQYKSVWAPTETLAFVAGITENVALGTSILVAGNHWPVPLAQRLATIDQMSRGRLIVGLGVGWSPEEHVAAGTDVTERGRRMDDFVPTMLACWGPDPVSHESEFFSVPESCVNPKPFGGRRPKLLSGMWSAQGLERTARWFDAWNPAGLPVGKVQKMVASMDAKRPAGRHGLEVYYRSFVQAPNGPAPADGDNMSALVADAVAVREAGFADLCLEHNFWSGIRSPEDWLAIPDRFLPVLEAARG</sequence>
<dbReference type="Pfam" id="PF00296">
    <property type="entry name" value="Bac_luciferase"/>
    <property type="match status" value="1"/>
</dbReference>
<dbReference type="GO" id="GO:0046306">
    <property type="term" value="P:alkanesulfonate catabolic process"/>
    <property type="evidence" value="ECO:0007669"/>
    <property type="project" value="TreeGrafter"/>
</dbReference>
<dbReference type="NCBIfam" id="TIGR03619">
    <property type="entry name" value="F420_Rv2161c"/>
    <property type="match status" value="1"/>
</dbReference>
<gene>
    <name evidence="6" type="ORF">UFOPK1722_01074</name>
</gene>
<dbReference type="Gene3D" id="3.20.20.30">
    <property type="entry name" value="Luciferase-like domain"/>
    <property type="match status" value="1"/>
</dbReference>
<feature type="domain" description="Luciferase-like" evidence="5">
    <location>
        <begin position="17"/>
        <end position="241"/>
    </location>
</feature>
<organism evidence="6">
    <name type="scientific">freshwater metagenome</name>
    <dbReference type="NCBI Taxonomy" id="449393"/>
    <lineage>
        <taxon>unclassified sequences</taxon>
        <taxon>metagenomes</taxon>
        <taxon>ecological metagenomes</taxon>
    </lineage>
</organism>
<accession>A0A6J6F1E1</accession>
<protein>
    <submittedName>
        <fullName evidence="6">Unannotated protein</fullName>
    </submittedName>
</protein>
<evidence type="ECO:0000256" key="2">
    <source>
        <dbReference type="ARBA" id="ARBA00022643"/>
    </source>
</evidence>
<name>A0A6J6F1E1_9ZZZZ</name>